<comment type="caution">
    <text evidence="9">The sequence shown here is derived from an EMBL/GenBank/DDBJ whole genome shotgun (WGS) entry which is preliminary data.</text>
</comment>
<evidence type="ECO:0000313" key="9">
    <source>
        <dbReference type="EMBL" id="MDY7219410.1"/>
    </source>
</evidence>
<comment type="catalytic activity">
    <reaction evidence="7">
        <text>L-aspartate + L-glutamine + ATP + H2O = L-asparagine + L-glutamate + AMP + diphosphate + H(+)</text>
        <dbReference type="Rhea" id="RHEA:12228"/>
        <dbReference type="ChEBI" id="CHEBI:15377"/>
        <dbReference type="ChEBI" id="CHEBI:15378"/>
        <dbReference type="ChEBI" id="CHEBI:29985"/>
        <dbReference type="ChEBI" id="CHEBI:29991"/>
        <dbReference type="ChEBI" id="CHEBI:30616"/>
        <dbReference type="ChEBI" id="CHEBI:33019"/>
        <dbReference type="ChEBI" id="CHEBI:58048"/>
        <dbReference type="ChEBI" id="CHEBI:58359"/>
        <dbReference type="ChEBI" id="CHEBI:456215"/>
        <dbReference type="EC" id="6.3.5.4"/>
    </reaction>
</comment>
<keyword evidence="9" id="KW-0436">Ligase</keyword>
<evidence type="ECO:0000256" key="2">
    <source>
        <dbReference type="ARBA" id="ARBA00005752"/>
    </source>
</evidence>
<comment type="similarity">
    <text evidence="2">Belongs to the asparagine synthetase family.</text>
</comment>
<dbReference type="CDD" id="cd00712">
    <property type="entry name" value="AsnB"/>
    <property type="match status" value="1"/>
</dbReference>
<keyword evidence="4" id="KW-0547">Nucleotide-binding</keyword>
<dbReference type="InterPro" id="IPR017932">
    <property type="entry name" value="GATase_2_dom"/>
</dbReference>
<dbReference type="CDD" id="cd01991">
    <property type="entry name" value="Asn_synthase_B_C"/>
    <property type="match status" value="1"/>
</dbReference>
<dbReference type="NCBIfam" id="TIGR01536">
    <property type="entry name" value="asn_synth_AEB"/>
    <property type="match status" value="1"/>
</dbReference>
<dbReference type="EMBL" id="JAXIVU010000008">
    <property type="protein sequence ID" value="MDY7219410.1"/>
    <property type="molecule type" value="Genomic_DNA"/>
</dbReference>
<proteinExistence type="inferred from homology"/>
<dbReference type="InterPro" id="IPR001962">
    <property type="entry name" value="Asn_synthase"/>
</dbReference>
<feature type="domain" description="Glutamine amidotransferase type-2" evidence="8">
    <location>
        <begin position="2"/>
        <end position="218"/>
    </location>
</feature>
<dbReference type="SUPFAM" id="SSF56235">
    <property type="entry name" value="N-terminal nucleophile aminohydrolases (Ntn hydrolases)"/>
    <property type="match status" value="1"/>
</dbReference>
<dbReference type="PIRSF" id="PIRSF001589">
    <property type="entry name" value="Asn_synthetase_glu-h"/>
    <property type="match status" value="1"/>
</dbReference>
<gene>
    <name evidence="9" type="primary">asnB</name>
    <name evidence="9" type="ORF">TOI97_07495</name>
</gene>
<dbReference type="Gene3D" id="3.40.50.620">
    <property type="entry name" value="HUPs"/>
    <property type="match status" value="1"/>
</dbReference>
<dbReference type="InterPro" id="IPR051786">
    <property type="entry name" value="ASN_synthetase/amidase"/>
</dbReference>
<dbReference type="GO" id="GO:0004066">
    <property type="term" value="F:asparagine synthase (glutamine-hydrolyzing) activity"/>
    <property type="evidence" value="ECO:0007669"/>
    <property type="project" value="UniProtKB-EC"/>
</dbReference>
<dbReference type="Pfam" id="PF00733">
    <property type="entry name" value="Asn_synthase"/>
    <property type="match status" value="1"/>
</dbReference>
<sequence length="652" mass="72917">MCGLNGFFNAHSIIPMQSVIEQMNFSIQHRGPDAGGFWLDSLLGLAFGHRRLAVQELSSAGNQPMISECGRYVLVLNGEIYNHQSLRKQLAESGLVINWRGHSDTETLLACFVAWGIEKTLQATIGMFAIAVWDKQEQVLTLARDRMGEKPLYWGWSNDLLIFASELKSIKAHPEFEAVIDRDALTLLLRHCYIPAPYSIYKGIQKLMPGHVLQIPLQGDLSQSKAATPKPYWSLNNVVEQGLANPFVGSPEAAVDALEEQLKKSVADQMLADVPLGAFLSGGVDSSTIVALMQAQSDMPVRTFTLGFNEPGYNEAEHAKAVAKHLGTAHTELYVQPDDALSVIPNLANMYCEPFADSSQIPTFLVSQLAKQHVSVALSGDAGDELFGGYNRYVAAQKVWGPVQKMPSFVRHLAAGGLRSLSPNSWDKLFEFAKPVLPKKLQLSIPGEKARKLSEVLTLSSGEAFYRQLTSHWTDPASVVINGQEPITLLTDPSAWPKTDCLEHAMMAMDAQTYMSDDILVKVDRAAMASSLETRTPMLDHRVVELAWKMPLEYKIRNGQGKWVLRQVLYKYVPKDLIERPKAGFGIPLASWLRGPLREWAEALLDEKRLRQEGYFHPAPIRTMWLEHLSGKKNWQYHLWNILMFQAWLENQ</sequence>
<evidence type="ECO:0000256" key="6">
    <source>
        <dbReference type="ARBA" id="ARBA00022962"/>
    </source>
</evidence>
<keyword evidence="5" id="KW-0067">ATP-binding</keyword>
<evidence type="ECO:0000256" key="1">
    <source>
        <dbReference type="ARBA" id="ARBA00005187"/>
    </source>
</evidence>
<keyword evidence="10" id="KW-1185">Reference proteome</keyword>
<evidence type="ECO:0000259" key="8">
    <source>
        <dbReference type="PROSITE" id="PS51278"/>
    </source>
</evidence>
<dbReference type="PROSITE" id="PS51278">
    <property type="entry name" value="GATASE_TYPE_2"/>
    <property type="match status" value="1"/>
</dbReference>
<dbReference type="Proteomes" id="UP001294570">
    <property type="component" value="Unassembled WGS sequence"/>
</dbReference>
<dbReference type="EC" id="6.3.5.4" evidence="3"/>
<accession>A0ABU5GQZ3</accession>
<comment type="pathway">
    <text evidence="1">Amino-acid biosynthesis; L-asparagine biosynthesis; L-asparagine from L-aspartate (L-Gln route): step 1/1.</text>
</comment>
<dbReference type="InterPro" id="IPR033738">
    <property type="entry name" value="AsnB_N"/>
</dbReference>
<evidence type="ECO:0000256" key="4">
    <source>
        <dbReference type="ARBA" id="ARBA00022741"/>
    </source>
</evidence>
<keyword evidence="6" id="KW-0315">Glutamine amidotransferase</keyword>
<dbReference type="PANTHER" id="PTHR43284">
    <property type="entry name" value="ASPARAGINE SYNTHETASE (GLUTAMINE-HYDROLYZING)"/>
    <property type="match status" value="1"/>
</dbReference>
<dbReference type="PANTHER" id="PTHR43284:SF1">
    <property type="entry name" value="ASPARAGINE SYNTHETASE"/>
    <property type="match status" value="1"/>
</dbReference>
<dbReference type="InterPro" id="IPR014729">
    <property type="entry name" value="Rossmann-like_a/b/a_fold"/>
</dbReference>
<evidence type="ECO:0000256" key="7">
    <source>
        <dbReference type="ARBA" id="ARBA00048741"/>
    </source>
</evidence>
<evidence type="ECO:0000256" key="5">
    <source>
        <dbReference type="ARBA" id="ARBA00022840"/>
    </source>
</evidence>
<dbReference type="InterPro" id="IPR029055">
    <property type="entry name" value="Ntn_hydrolases_N"/>
</dbReference>
<evidence type="ECO:0000256" key="3">
    <source>
        <dbReference type="ARBA" id="ARBA00012737"/>
    </source>
</evidence>
<name>A0ABU5GQZ3_9GAMM</name>
<reference evidence="9 10" key="1">
    <citation type="submission" date="2023-12" db="EMBL/GenBank/DDBJ databases">
        <title>Denitrificimonas halotolerans sp. nov.,a novel species isolated from landfill leachate.</title>
        <authorList>
            <person name="Wang S."/>
        </authorList>
    </citation>
    <scope>NUCLEOTIDE SEQUENCE [LARGE SCALE GENOMIC DNA]</scope>
    <source>
        <strain evidence="9 10">JX-1</strain>
    </source>
</reference>
<dbReference type="SUPFAM" id="SSF52402">
    <property type="entry name" value="Adenine nucleotide alpha hydrolases-like"/>
    <property type="match status" value="1"/>
</dbReference>
<dbReference type="Gene3D" id="3.60.20.10">
    <property type="entry name" value="Glutamine Phosphoribosylpyrophosphate, subunit 1, domain 1"/>
    <property type="match status" value="1"/>
</dbReference>
<dbReference type="Pfam" id="PF13537">
    <property type="entry name" value="GATase_7"/>
    <property type="match status" value="1"/>
</dbReference>
<dbReference type="InterPro" id="IPR006426">
    <property type="entry name" value="Asn_synth_AEB"/>
</dbReference>
<protein>
    <recommendedName>
        <fullName evidence="3">asparagine synthase (glutamine-hydrolyzing)</fullName>
        <ecNumber evidence="3">6.3.5.4</ecNumber>
    </recommendedName>
</protein>
<evidence type="ECO:0000313" key="10">
    <source>
        <dbReference type="Proteomes" id="UP001294570"/>
    </source>
</evidence>
<organism evidence="9 10">
    <name type="scientific">Denitrificimonas halotolerans</name>
    <dbReference type="NCBI Taxonomy" id="3098930"/>
    <lineage>
        <taxon>Bacteria</taxon>
        <taxon>Pseudomonadati</taxon>
        <taxon>Pseudomonadota</taxon>
        <taxon>Gammaproteobacteria</taxon>
        <taxon>Pseudomonadales</taxon>
        <taxon>Pseudomonadaceae</taxon>
        <taxon>Denitrificimonas</taxon>
    </lineage>
</organism>
<dbReference type="RefSeq" id="WP_321553503.1">
    <property type="nucleotide sequence ID" value="NZ_JAXIVU010000008.1"/>
</dbReference>